<gene>
    <name evidence="1" type="ORF">E4U13_004159</name>
</gene>
<name>A0A9P7PYY7_9HYPO</name>
<comment type="caution">
    <text evidence="1">The sequence shown here is derived from an EMBL/GenBank/DDBJ whole genome shotgun (WGS) entry which is preliminary data.</text>
</comment>
<accession>A0A9P7PYY7</accession>
<dbReference type="EMBL" id="SRQM01000322">
    <property type="protein sequence ID" value="KAG6112731.1"/>
    <property type="molecule type" value="Genomic_DNA"/>
</dbReference>
<sequence>MTDMNLDGNVTRTQSQEQIIITAVDTQTFAAMVDKGIRYGCLNDLPLAVGSGDVHDGHAGPRRFYSSALQLVWRFVFNDQQKLGPFERSCKQIPCETANRAYLCERRKKPKIVDSEKSLKNGQEEALTGPVEFLIKDFEHITNL</sequence>
<dbReference type="AlphaFoldDB" id="A0A9P7PYY7"/>
<protein>
    <submittedName>
        <fullName evidence="1">Uncharacterized protein</fullName>
    </submittedName>
</protein>
<keyword evidence="2" id="KW-1185">Reference proteome</keyword>
<dbReference type="Proteomes" id="UP000732380">
    <property type="component" value="Unassembled WGS sequence"/>
</dbReference>
<evidence type="ECO:0000313" key="2">
    <source>
        <dbReference type="Proteomes" id="UP000732380"/>
    </source>
</evidence>
<organism evidence="1 2">
    <name type="scientific">Claviceps humidiphila</name>
    <dbReference type="NCBI Taxonomy" id="1294629"/>
    <lineage>
        <taxon>Eukaryota</taxon>
        <taxon>Fungi</taxon>
        <taxon>Dikarya</taxon>
        <taxon>Ascomycota</taxon>
        <taxon>Pezizomycotina</taxon>
        <taxon>Sordariomycetes</taxon>
        <taxon>Hypocreomycetidae</taxon>
        <taxon>Hypocreales</taxon>
        <taxon>Clavicipitaceae</taxon>
        <taxon>Claviceps</taxon>
    </lineage>
</organism>
<evidence type="ECO:0000313" key="1">
    <source>
        <dbReference type="EMBL" id="KAG6112731.1"/>
    </source>
</evidence>
<reference evidence="1 2" key="1">
    <citation type="journal article" date="2020" name="bioRxiv">
        <title>Whole genome comparisons of ergot fungi reveals the divergence and evolution of species within the genus Claviceps are the result of varying mechanisms driving genome evolution and host range expansion.</title>
        <authorList>
            <person name="Wyka S.A."/>
            <person name="Mondo S.J."/>
            <person name="Liu M."/>
            <person name="Dettman J."/>
            <person name="Nalam V."/>
            <person name="Broders K.D."/>
        </authorList>
    </citation>
    <scope>NUCLEOTIDE SEQUENCE [LARGE SCALE GENOMIC DNA]</scope>
    <source>
        <strain evidence="1 2">LM576</strain>
    </source>
</reference>
<proteinExistence type="predicted"/>